<dbReference type="Proteomes" id="UP000236291">
    <property type="component" value="Unassembled WGS sequence"/>
</dbReference>
<dbReference type="STRING" id="57577.A0A2K3P8R1"/>
<protein>
    <submittedName>
        <fullName evidence="1">Ribonuclease H</fullName>
    </submittedName>
</protein>
<comment type="caution">
    <text evidence="1">The sequence shown here is derived from an EMBL/GenBank/DDBJ whole genome shotgun (WGS) entry which is preliminary data.</text>
</comment>
<gene>
    <name evidence="1" type="ORF">L195_g008286</name>
</gene>
<reference evidence="1 2" key="1">
    <citation type="journal article" date="2014" name="Am. J. Bot.">
        <title>Genome assembly and annotation for red clover (Trifolium pratense; Fabaceae).</title>
        <authorList>
            <person name="Istvanek J."/>
            <person name="Jaros M."/>
            <person name="Krenek A."/>
            <person name="Repkova J."/>
        </authorList>
    </citation>
    <scope>NUCLEOTIDE SEQUENCE [LARGE SCALE GENOMIC DNA]</scope>
    <source>
        <strain evidence="2">cv. Tatra</strain>
        <tissue evidence="1">Young leaves</tissue>
    </source>
</reference>
<evidence type="ECO:0000313" key="2">
    <source>
        <dbReference type="Proteomes" id="UP000236291"/>
    </source>
</evidence>
<organism evidence="1 2">
    <name type="scientific">Trifolium pratense</name>
    <name type="common">Red clover</name>
    <dbReference type="NCBI Taxonomy" id="57577"/>
    <lineage>
        <taxon>Eukaryota</taxon>
        <taxon>Viridiplantae</taxon>
        <taxon>Streptophyta</taxon>
        <taxon>Embryophyta</taxon>
        <taxon>Tracheophyta</taxon>
        <taxon>Spermatophyta</taxon>
        <taxon>Magnoliopsida</taxon>
        <taxon>eudicotyledons</taxon>
        <taxon>Gunneridae</taxon>
        <taxon>Pentapetalae</taxon>
        <taxon>rosids</taxon>
        <taxon>fabids</taxon>
        <taxon>Fabales</taxon>
        <taxon>Fabaceae</taxon>
        <taxon>Papilionoideae</taxon>
        <taxon>50 kb inversion clade</taxon>
        <taxon>NPAAA clade</taxon>
        <taxon>Hologalegina</taxon>
        <taxon>IRL clade</taxon>
        <taxon>Trifolieae</taxon>
        <taxon>Trifolium</taxon>
    </lineage>
</organism>
<dbReference type="EMBL" id="ASHM01004706">
    <property type="protein sequence ID" value="PNY11675.1"/>
    <property type="molecule type" value="Genomic_DNA"/>
</dbReference>
<name>A0A2K3P8R1_TRIPR</name>
<proteinExistence type="predicted"/>
<reference evidence="1 2" key="2">
    <citation type="journal article" date="2017" name="Front. Plant Sci.">
        <title>Gene Classification and Mining of Molecular Markers Useful in Red Clover (Trifolium pratense) Breeding.</title>
        <authorList>
            <person name="Istvanek J."/>
            <person name="Dluhosova J."/>
            <person name="Dluhos P."/>
            <person name="Patkova L."/>
            <person name="Nedelnik J."/>
            <person name="Repkova J."/>
        </authorList>
    </citation>
    <scope>NUCLEOTIDE SEQUENCE [LARGE SCALE GENOMIC DNA]</scope>
    <source>
        <strain evidence="2">cv. Tatra</strain>
        <tissue evidence="1">Young leaves</tissue>
    </source>
</reference>
<accession>A0A2K3P8R1</accession>
<sequence length="215" mass="24968">MADTFPSPSPLDGIMIWLSWDKLTARKEFRGDGRTINIWKESWLKSQENLHVTSPLVQGCESMMVADRLDQEAKLWRWDIINSMFNQKDREEIHKMAATFTGSVDKQTWKFDSKGNYTVKSAYRFVTETLIDNMKRRISGNWMSIWNLRIPHGCLSTRDKLQSKGVPCTDQCSYCERAQQVWESSRLGPAVYVVMQRVKGITAAIFLCFVQFYTT</sequence>
<dbReference type="AlphaFoldDB" id="A0A2K3P8R1"/>
<evidence type="ECO:0000313" key="1">
    <source>
        <dbReference type="EMBL" id="PNY11675.1"/>
    </source>
</evidence>